<sequence>MDESDAWLLPPREEHTYNHDSPAFSDTSTNFTGSDGDFWYSHNSSATSICTSPSGPLRKPGDQDILPSPPSPLRDISFEDRQYEIKTQVFDSHSSSDNSQPSEGQSQHGSGDSTATDPNDPSSQETNASSEWTDKSQEDGPPDQRMDVDLNPKRAVHSSPGLMDVDMISGDSSAASMPSSEAASMGRTGLLRRSNRVGRRKALASSYGGRPASQDIPHQISGPSNIGRRALSRNASPPSRTGIRSRISRKESEESEHLDSSAMPTAGRQPASESASSGTRNQTIEDLGGYFDPSSDCWRCNTCADRTFVTEASLMRHMKQTKAHRDPADFFFCGDCEEKFTRPDALSRHRQNVHGRRR</sequence>
<feature type="compositionally biased region" description="Polar residues" evidence="2">
    <location>
        <begin position="271"/>
        <end position="284"/>
    </location>
</feature>
<keyword evidence="1" id="KW-0479">Metal-binding</keyword>
<keyword evidence="5" id="KW-1185">Reference proteome</keyword>
<feature type="compositionally biased region" description="Polar residues" evidence="2">
    <location>
        <begin position="41"/>
        <end position="54"/>
    </location>
</feature>
<comment type="caution">
    <text evidence="4">The sequence shown here is derived from an EMBL/GenBank/DDBJ whole genome shotgun (WGS) entry which is preliminary data.</text>
</comment>
<dbReference type="Proteomes" id="UP001063166">
    <property type="component" value="Unassembled WGS sequence"/>
</dbReference>
<dbReference type="InterPro" id="IPR013087">
    <property type="entry name" value="Znf_C2H2_type"/>
</dbReference>
<organism evidence="4 5">
    <name type="scientific">Lyophyllum shimeji</name>
    <name type="common">Hon-shimeji</name>
    <name type="synonym">Tricholoma shimeji</name>
    <dbReference type="NCBI Taxonomy" id="47721"/>
    <lineage>
        <taxon>Eukaryota</taxon>
        <taxon>Fungi</taxon>
        <taxon>Dikarya</taxon>
        <taxon>Basidiomycota</taxon>
        <taxon>Agaricomycotina</taxon>
        <taxon>Agaricomycetes</taxon>
        <taxon>Agaricomycetidae</taxon>
        <taxon>Agaricales</taxon>
        <taxon>Tricholomatineae</taxon>
        <taxon>Lyophyllaceae</taxon>
        <taxon>Lyophyllum</taxon>
    </lineage>
</organism>
<feature type="compositionally biased region" description="Polar residues" evidence="2">
    <location>
        <begin position="24"/>
        <end position="33"/>
    </location>
</feature>
<name>A0A9P3ULU4_LYOSH</name>
<evidence type="ECO:0000256" key="2">
    <source>
        <dbReference type="SAM" id="MobiDB-lite"/>
    </source>
</evidence>
<accession>A0A9P3ULU4</accession>
<feature type="region of interest" description="Disordered" evidence="2">
    <location>
        <begin position="1"/>
        <end position="286"/>
    </location>
</feature>
<dbReference type="PROSITE" id="PS50157">
    <property type="entry name" value="ZINC_FINGER_C2H2_2"/>
    <property type="match status" value="1"/>
</dbReference>
<dbReference type="OrthoDB" id="3123468at2759"/>
<dbReference type="GO" id="GO:0008270">
    <property type="term" value="F:zinc ion binding"/>
    <property type="evidence" value="ECO:0007669"/>
    <property type="project" value="UniProtKB-KW"/>
</dbReference>
<evidence type="ECO:0000313" key="5">
    <source>
        <dbReference type="Proteomes" id="UP001063166"/>
    </source>
</evidence>
<reference evidence="4" key="1">
    <citation type="submission" date="2022-07" db="EMBL/GenBank/DDBJ databases">
        <title>The genome of Lyophyllum shimeji provides insight into the initial evolution of ectomycorrhizal fungal genome.</title>
        <authorList>
            <person name="Kobayashi Y."/>
            <person name="Shibata T."/>
            <person name="Hirakawa H."/>
            <person name="Shigenobu S."/>
            <person name="Nishiyama T."/>
            <person name="Yamada A."/>
            <person name="Hasebe M."/>
            <person name="Kawaguchi M."/>
        </authorList>
    </citation>
    <scope>NUCLEOTIDE SEQUENCE</scope>
    <source>
        <strain evidence="4">AT787</strain>
    </source>
</reference>
<dbReference type="AlphaFoldDB" id="A0A9P3ULU4"/>
<feature type="domain" description="C2H2-type" evidence="3">
    <location>
        <begin position="331"/>
        <end position="358"/>
    </location>
</feature>
<dbReference type="Pfam" id="PF00096">
    <property type="entry name" value="zf-C2H2"/>
    <property type="match status" value="1"/>
</dbReference>
<gene>
    <name evidence="4" type="ORF">LshimejAT787_0701940</name>
</gene>
<evidence type="ECO:0000259" key="3">
    <source>
        <dbReference type="PROSITE" id="PS50157"/>
    </source>
</evidence>
<dbReference type="PROSITE" id="PS00028">
    <property type="entry name" value="ZINC_FINGER_C2H2_1"/>
    <property type="match status" value="1"/>
</dbReference>
<feature type="compositionally biased region" description="Polar residues" evidence="2">
    <location>
        <begin position="103"/>
        <end position="131"/>
    </location>
</feature>
<feature type="compositionally biased region" description="Low complexity" evidence="2">
    <location>
        <begin position="92"/>
        <end position="102"/>
    </location>
</feature>
<evidence type="ECO:0000256" key="1">
    <source>
        <dbReference type="PROSITE-ProRule" id="PRU00042"/>
    </source>
</evidence>
<dbReference type="EMBL" id="BRPK01000007">
    <property type="protein sequence ID" value="GLB39684.1"/>
    <property type="molecule type" value="Genomic_DNA"/>
</dbReference>
<evidence type="ECO:0000313" key="4">
    <source>
        <dbReference type="EMBL" id="GLB39684.1"/>
    </source>
</evidence>
<feature type="compositionally biased region" description="Basic residues" evidence="2">
    <location>
        <begin position="193"/>
        <end position="202"/>
    </location>
</feature>
<dbReference type="Gene3D" id="3.30.160.60">
    <property type="entry name" value="Classic Zinc Finger"/>
    <property type="match status" value="1"/>
</dbReference>
<proteinExistence type="predicted"/>
<keyword evidence="1" id="KW-0862">Zinc</keyword>
<feature type="compositionally biased region" description="Basic and acidic residues" evidence="2">
    <location>
        <begin position="248"/>
        <end position="259"/>
    </location>
</feature>
<feature type="compositionally biased region" description="Low complexity" evidence="2">
    <location>
        <begin position="169"/>
        <end position="184"/>
    </location>
</feature>
<dbReference type="SMART" id="SM00355">
    <property type="entry name" value="ZnF_C2H2"/>
    <property type="match status" value="2"/>
</dbReference>
<protein>
    <recommendedName>
        <fullName evidence="3">C2H2-type domain-containing protein</fullName>
    </recommendedName>
</protein>
<keyword evidence="1" id="KW-0863">Zinc-finger</keyword>
<feature type="compositionally biased region" description="Basic and acidic residues" evidence="2">
    <location>
        <begin position="132"/>
        <end position="152"/>
    </location>
</feature>